<comment type="caution">
    <text evidence="2">The sequence shown here is derived from an EMBL/GenBank/DDBJ whole genome shotgun (WGS) entry which is preliminary data.</text>
</comment>
<proteinExistence type="predicted"/>
<dbReference type="InterPro" id="IPR011050">
    <property type="entry name" value="Pectin_lyase_fold/virulence"/>
</dbReference>
<sequence>MKKLTCISFLMALVFAQRVQASSILVNDPRQLRDALSKVQPGDTILLNKGQWNNVALQIETSGTKEKPVVIAAAVPGAVEFTGNSFIQFGSNHVVVSGIWFRNGFAEKGATVEFRKDNDHLANNCRLTNCVFDSYNKPGRFDTENWIVLWGQHNRVDHCTFRNKLTSGPTIIVELNDERSQQNYHQIDSNYFNGRLPLGSNGGETMRVGVSRYAHTSSRTNIHHNYFERCNGEVEVVSIKSGDNLINYNTFWECEGGLVLRHGERNRVIGNVFVGNNKPNTGGVRIINPGHTVSDNLFMGLAGERFRSAFSVLNGVPNSLPNRYVQVKDVTIHHNTFIYCKSIEFGAGKDPERTAPPQNVTFSSNYIRTIGDPLYKDANNDGGIIFRQNSFFGTKSWTNNGFVDIEQEILRIKKFKDIEIPFAGNTSDGVRDVLAWMDERNTGAQWFKPAQPKLTAPVTYTVSATQCKELPAIVAKAHAGDIIILTDTGMYAINEPVVIRIPLIIKGSDSKTKPQLVSTTEKSLPAFIILENGGSATVENIQFNSAYKSYGDVQAAISTTTKPMNDHYRLQVNNCVFFNFNESNFSCIKGAKSTYADSVIITNCLFHHNSGTGIDFSAEKDDKGIYNVEHLLVRNCAFTNMLSTAINVYRGGNDESTTGPDVTIDHCTFNEVENRMQGCVVKLLGAQTATVTNCVFNNSGAGGRSIWFEEMSWDKLKVDYCNFNKSGRVSSFFNNVTGKHINNNDPATIGSKLISTNATNAKN</sequence>
<dbReference type="InterPro" id="IPR012334">
    <property type="entry name" value="Pectin_lyas_fold"/>
</dbReference>
<dbReference type="Proteomes" id="UP000677244">
    <property type="component" value="Unassembled WGS sequence"/>
</dbReference>
<dbReference type="SMART" id="SM00710">
    <property type="entry name" value="PbH1"/>
    <property type="match status" value="8"/>
</dbReference>
<dbReference type="InterPro" id="IPR006626">
    <property type="entry name" value="PbH1"/>
</dbReference>
<keyword evidence="1" id="KW-0732">Signal</keyword>
<feature type="chain" id="PRO_5045638629" description="Poly(Beta-D-mannuronate) lyase" evidence="1">
    <location>
        <begin position="22"/>
        <end position="763"/>
    </location>
</feature>
<gene>
    <name evidence="2" type="ORF">J7I42_00495</name>
</gene>
<dbReference type="EMBL" id="JAGHKO010000001">
    <property type="protein sequence ID" value="MBO9198718.1"/>
    <property type="molecule type" value="Genomic_DNA"/>
</dbReference>
<accession>A0ABS3YLK4</accession>
<reference evidence="2 3" key="1">
    <citation type="submission" date="2021-03" db="EMBL/GenBank/DDBJ databases">
        <title>Assistant Professor.</title>
        <authorList>
            <person name="Huq M.A."/>
        </authorList>
    </citation>
    <scope>NUCLEOTIDE SEQUENCE [LARGE SCALE GENOMIC DNA]</scope>
    <source>
        <strain evidence="2 3">MAH-29</strain>
    </source>
</reference>
<dbReference type="InterPro" id="IPR039513">
    <property type="entry name" value="PL-6"/>
</dbReference>
<keyword evidence="3" id="KW-1185">Reference proteome</keyword>
<dbReference type="Gene3D" id="2.160.20.10">
    <property type="entry name" value="Single-stranded right-handed beta-helix, Pectin lyase-like"/>
    <property type="match status" value="2"/>
</dbReference>
<dbReference type="RefSeq" id="WP_209136802.1">
    <property type="nucleotide sequence ID" value="NZ_JAGHKO010000001.1"/>
</dbReference>
<evidence type="ECO:0008006" key="4">
    <source>
        <dbReference type="Google" id="ProtNLM"/>
    </source>
</evidence>
<dbReference type="CDD" id="cd14251">
    <property type="entry name" value="PL-6"/>
    <property type="match status" value="1"/>
</dbReference>
<evidence type="ECO:0000313" key="2">
    <source>
        <dbReference type="EMBL" id="MBO9198718.1"/>
    </source>
</evidence>
<evidence type="ECO:0000313" key="3">
    <source>
        <dbReference type="Proteomes" id="UP000677244"/>
    </source>
</evidence>
<organism evidence="2 3">
    <name type="scientific">Niastella soli</name>
    <dbReference type="NCBI Taxonomy" id="2821487"/>
    <lineage>
        <taxon>Bacteria</taxon>
        <taxon>Pseudomonadati</taxon>
        <taxon>Bacteroidota</taxon>
        <taxon>Chitinophagia</taxon>
        <taxon>Chitinophagales</taxon>
        <taxon>Chitinophagaceae</taxon>
        <taxon>Niastella</taxon>
    </lineage>
</organism>
<name>A0ABS3YLK4_9BACT</name>
<evidence type="ECO:0000256" key="1">
    <source>
        <dbReference type="SAM" id="SignalP"/>
    </source>
</evidence>
<feature type="signal peptide" evidence="1">
    <location>
        <begin position="1"/>
        <end position="21"/>
    </location>
</feature>
<protein>
    <recommendedName>
        <fullName evidence="4">Poly(Beta-D-mannuronate) lyase</fullName>
    </recommendedName>
</protein>
<dbReference type="Pfam" id="PF14592">
    <property type="entry name" value="Chondroitinas_B"/>
    <property type="match status" value="1"/>
</dbReference>
<dbReference type="SUPFAM" id="SSF51126">
    <property type="entry name" value="Pectin lyase-like"/>
    <property type="match status" value="2"/>
</dbReference>